<organism evidence="1">
    <name type="scientific">Cacopsylla melanoneura</name>
    <dbReference type="NCBI Taxonomy" id="428564"/>
    <lineage>
        <taxon>Eukaryota</taxon>
        <taxon>Metazoa</taxon>
        <taxon>Ecdysozoa</taxon>
        <taxon>Arthropoda</taxon>
        <taxon>Hexapoda</taxon>
        <taxon>Insecta</taxon>
        <taxon>Pterygota</taxon>
        <taxon>Neoptera</taxon>
        <taxon>Paraneoptera</taxon>
        <taxon>Hemiptera</taxon>
        <taxon>Sternorrhyncha</taxon>
        <taxon>Psylloidea</taxon>
        <taxon>Psyllidae</taxon>
        <taxon>Psyllinae</taxon>
        <taxon>Cacopsylla</taxon>
    </lineage>
</organism>
<dbReference type="AlphaFoldDB" id="A0A8D9A6J9"/>
<evidence type="ECO:0000313" key="1">
    <source>
        <dbReference type="EMBL" id="CAG6759655.1"/>
    </source>
</evidence>
<proteinExistence type="predicted"/>
<dbReference type="EMBL" id="HBUF01553367">
    <property type="protein sequence ID" value="CAG6759655.1"/>
    <property type="molecule type" value="Transcribed_RNA"/>
</dbReference>
<protein>
    <submittedName>
        <fullName evidence="1">Uncharacterized protein</fullName>
    </submittedName>
</protein>
<dbReference type="EMBL" id="HBUF01553368">
    <property type="protein sequence ID" value="CAG6759656.1"/>
    <property type="molecule type" value="Transcribed_RNA"/>
</dbReference>
<reference evidence="1" key="1">
    <citation type="submission" date="2021-05" db="EMBL/GenBank/DDBJ databases">
        <authorList>
            <person name="Alioto T."/>
            <person name="Alioto T."/>
            <person name="Gomez Garrido J."/>
        </authorList>
    </citation>
    <scope>NUCLEOTIDE SEQUENCE</scope>
</reference>
<name>A0A8D9A6J9_9HEMI</name>
<sequence length="118" mass="13609">MKISSQMIQNVIKCKRGHPCILANSPLYSLDFKYGRTHCFLLFSLCFRKVKYLDAGESNKYSICITESIFKGKKKKKKGEKKKENLISNLSKPNFLFSVISATYLPLPRTMYFIVPTN</sequence>
<accession>A0A8D9A6J9</accession>